<keyword evidence="7 10" id="KW-0594">Phospholipid biosynthesis</keyword>
<feature type="domain" description="PLD phosphodiesterase" evidence="11">
    <location>
        <begin position="168"/>
        <end position="194"/>
    </location>
</feature>
<proteinExistence type="inferred from homology"/>
<dbReference type="AlphaFoldDB" id="A0AAD2FKD7"/>
<evidence type="ECO:0000256" key="6">
    <source>
        <dbReference type="ARBA" id="ARBA00023098"/>
    </source>
</evidence>
<dbReference type="SUPFAM" id="SSF56024">
    <property type="entry name" value="Phospholipase D/nuclease"/>
    <property type="match status" value="1"/>
</dbReference>
<dbReference type="PANTHER" id="PTHR12586:SF1">
    <property type="entry name" value="CDP-DIACYLGLYCEROL--GLYCEROL-3-PHOSPHATE 3-PHOSPHATIDYLTRANSFERASE, MITOCHONDRIAL"/>
    <property type="match status" value="1"/>
</dbReference>
<evidence type="ECO:0000256" key="7">
    <source>
        <dbReference type="ARBA" id="ARBA00023209"/>
    </source>
</evidence>
<evidence type="ECO:0000313" key="13">
    <source>
        <dbReference type="Proteomes" id="UP001295423"/>
    </source>
</evidence>
<dbReference type="Pfam" id="PF13091">
    <property type="entry name" value="PLDc_2"/>
    <property type="match status" value="1"/>
</dbReference>
<dbReference type="EMBL" id="CAKOGP040001335">
    <property type="protein sequence ID" value="CAJ1945207.1"/>
    <property type="molecule type" value="Genomic_DNA"/>
</dbReference>
<dbReference type="PIRSF" id="PIRSF000850">
    <property type="entry name" value="Phospholipase_D_PSS"/>
    <property type="match status" value="1"/>
</dbReference>
<dbReference type="InterPro" id="IPR001736">
    <property type="entry name" value="PLipase_D/transphosphatidylase"/>
</dbReference>
<keyword evidence="3 10" id="KW-0444">Lipid biosynthesis</keyword>
<keyword evidence="10" id="KW-0067">ATP-binding</keyword>
<evidence type="ECO:0000256" key="2">
    <source>
        <dbReference type="ARBA" id="ARBA00010682"/>
    </source>
</evidence>
<keyword evidence="5" id="KW-0677">Repeat</keyword>
<dbReference type="GO" id="GO:0008444">
    <property type="term" value="F:CDP-diacylglycerol-glycerol-3-phosphate 3-phosphatidyltransferase activity"/>
    <property type="evidence" value="ECO:0007669"/>
    <property type="project" value="UniProtKB-EC"/>
</dbReference>
<evidence type="ECO:0000256" key="3">
    <source>
        <dbReference type="ARBA" id="ARBA00022516"/>
    </source>
</evidence>
<evidence type="ECO:0000256" key="10">
    <source>
        <dbReference type="RuleBase" id="RU365024"/>
    </source>
</evidence>
<keyword evidence="4 10" id="KW-0808">Transferase</keyword>
<comment type="pathway">
    <text evidence="1 10">Phospholipid metabolism; phosphatidylglycerol biosynthesis; phosphatidylglycerol from CDP-diacylglycerol: step 1/2.</text>
</comment>
<accession>A0AAD2FKD7</accession>
<dbReference type="GO" id="GO:0005524">
    <property type="term" value="F:ATP binding"/>
    <property type="evidence" value="ECO:0007669"/>
    <property type="project" value="UniProtKB-KW"/>
</dbReference>
<sequence length="493" mass="55369">MKASQQLIRRCSLLDSARGSLQRQTTANSSLKRKYPLPAFPIKPHHVETRLLGATPSDFHETLCEAIRNAQERVYLASLYIGPGALVKYEQEHELLDALRSTKEDVDVKIILDQNRALREVPCDNGEMTSSAQAVADAIKLQDNHKLHLFQVLPTSLDALLPNPLNEVAGVFHIKAYIVDDSLILSGANLSEEYFTDRQDRYLCFSDGGNGLVDFYAKLIDSLCDNSVAYQQGTTNTNVKKIMSPASNTRLLSEINDLFCSEDPRTAEQLLTEDSDTIAVCMPTFHAPSGFWDEAPEYWTDIEATLSLLREGGSDDTTSRIHLSSAYLNPMPDLLKSVQHYPEANFVTAGPLSHGFRPKKQQSGNKGKAWIPTVFDHLIYEASKETHANMWHWERKDWTFHSKGIWIEEGEELLSHVVGSSNFGGRSFERDMESNLLMVFPPSKSSEVSISLQDEWGELMKHSKQVNTKEVLDSAPELPIHVKSVLPFIKSFF</sequence>
<keyword evidence="13" id="KW-1185">Reference proteome</keyword>
<reference evidence="12" key="1">
    <citation type="submission" date="2023-08" db="EMBL/GenBank/DDBJ databases">
        <authorList>
            <person name="Audoor S."/>
            <person name="Bilcke G."/>
        </authorList>
    </citation>
    <scope>NUCLEOTIDE SEQUENCE</scope>
</reference>
<dbReference type="GO" id="GO:0005739">
    <property type="term" value="C:mitochondrion"/>
    <property type="evidence" value="ECO:0007669"/>
    <property type="project" value="UniProtKB-SubCell"/>
</dbReference>
<keyword evidence="10" id="KW-0496">Mitochondrion</keyword>
<dbReference type="SMART" id="SM00155">
    <property type="entry name" value="PLDc"/>
    <property type="match status" value="2"/>
</dbReference>
<evidence type="ECO:0000259" key="11">
    <source>
        <dbReference type="PROSITE" id="PS50035"/>
    </source>
</evidence>
<evidence type="ECO:0000256" key="1">
    <source>
        <dbReference type="ARBA" id="ARBA00005042"/>
    </source>
</evidence>
<name>A0AAD2FKD7_9STRA</name>
<keyword evidence="10" id="KW-0547">Nucleotide-binding</keyword>
<comment type="similarity">
    <text evidence="2 10">Belongs to the CDP-alcohol phosphatidyltransferase class-II family.</text>
</comment>
<evidence type="ECO:0000256" key="5">
    <source>
        <dbReference type="ARBA" id="ARBA00022737"/>
    </source>
</evidence>
<dbReference type="Proteomes" id="UP001295423">
    <property type="component" value="Unassembled WGS sequence"/>
</dbReference>
<dbReference type="Gene3D" id="3.30.870.10">
    <property type="entry name" value="Endonuclease Chain A"/>
    <property type="match status" value="2"/>
</dbReference>
<dbReference type="InterPro" id="IPR025202">
    <property type="entry name" value="PLD-like_dom"/>
</dbReference>
<keyword evidence="8 10" id="KW-1208">Phospholipid metabolism</keyword>
<comment type="catalytic activity">
    <reaction evidence="9 10">
        <text>a CDP-1,2-diacyl-sn-glycerol + sn-glycerol 3-phosphate = a 1,2-diacyl-sn-glycero-3-phospho-(1'-sn-glycero-3'-phosphate) + CMP + H(+)</text>
        <dbReference type="Rhea" id="RHEA:12593"/>
        <dbReference type="ChEBI" id="CHEBI:15378"/>
        <dbReference type="ChEBI" id="CHEBI:57597"/>
        <dbReference type="ChEBI" id="CHEBI:58332"/>
        <dbReference type="ChEBI" id="CHEBI:60110"/>
        <dbReference type="ChEBI" id="CHEBI:60377"/>
        <dbReference type="EC" id="2.7.8.5"/>
    </reaction>
</comment>
<evidence type="ECO:0000256" key="8">
    <source>
        <dbReference type="ARBA" id="ARBA00023264"/>
    </source>
</evidence>
<organism evidence="12 13">
    <name type="scientific">Cylindrotheca closterium</name>
    <dbReference type="NCBI Taxonomy" id="2856"/>
    <lineage>
        <taxon>Eukaryota</taxon>
        <taxon>Sar</taxon>
        <taxon>Stramenopiles</taxon>
        <taxon>Ochrophyta</taxon>
        <taxon>Bacillariophyta</taxon>
        <taxon>Bacillariophyceae</taxon>
        <taxon>Bacillariophycidae</taxon>
        <taxon>Bacillariales</taxon>
        <taxon>Bacillariaceae</taxon>
        <taxon>Cylindrotheca</taxon>
    </lineage>
</organism>
<keyword evidence="6 10" id="KW-0443">Lipid metabolism</keyword>
<dbReference type="GO" id="GO:0032049">
    <property type="term" value="P:cardiolipin biosynthetic process"/>
    <property type="evidence" value="ECO:0007669"/>
    <property type="project" value="InterPro"/>
</dbReference>
<protein>
    <recommendedName>
        <fullName evidence="10">CDP-diacylglycerol--glycerol-3-phosphate 3-phosphatidyltransferase</fullName>
        <ecNumber evidence="10">2.7.8.5</ecNumber>
    </recommendedName>
</protein>
<dbReference type="PROSITE" id="PS50035">
    <property type="entry name" value="PLD"/>
    <property type="match status" value="1"/>
</dbReference>
<dbReference type="EC" id="2.7.8.5" evidence="10"/>
<comment type="subcellular location">
    <subcellularLocation>
        <location evidence="10">Mitochondrion</location>
    </subcellularLocation>
</comment>
<gene>
    <name evidence="12" type="ORF">CYCCA115_LOCUS9351</name>
</gene>
<evidence type="ECO:0000313" key="12">
    <source>
        <dbReference type="EMBL" id="CAJ1945207.1"/>
    </source>
</evidence>
<evidence type="ECO:0000256" key="9">
    <source>
        <dbReference type="ARBA" id="ARBA00048586"/>
    </source>
</evidence>
<evidence type="ECO:0000256" key="4">
    <source>
        <dbReference type="ARBA" id="ARBA00022679"/>
    </source>
</evidence>
<comment type="function">
    <text evidence="10">Functions in the biosynthesis of the anionic phospholipids phosphatidylglycerol and cardiolipin.</text>
</comment>
<comment type="caution">
    <text evidence="12">The sequence shown here is derived from an EMBL/GenBank/DDBJ whole genome shotgun (WGS) entry which is preliminary data.</text>
</comment>
<dbReference type="PANTHER" id="PTHR12586">
    <property type="entry name" value="CDP-DIACYLGLYCEROL--SERINE O-PHOSPHATIDYLTRANSFERASE"/>
    <property type="match status" value="1"/>
</dbReference>
<dbReference type="InterPro" id="IPR016270">
    <property type="entry name" value="PGS1"/>
</dbReference>